<dbReference type="OrthoDB" id="4367389at2"/>
<reference evidence="2 3" key="1">
    <citation type="submission" date="2016-11" db="EMBL/GenBank/DDBJ databases">
        <authorList>
            <person name="Jaros S."/>
            <person name="Januszkiewicz K."/>
            <person name="Wedrychowicz H."/>
        </authorList>
    </citation>
    <scope>NUCLEOTIDE SEQUENCE [LARGE SCALE GENOMIC DNA]</scope>
    <source>
        <strain evidence="2 3">DSM 24787</strain>
    </source>
</reference>
<name>A0A1N6KAI8_9BACT</name>
<dbReference type="GO" id="GO:0003677">
    <property type="term" value="F:DNA binding"/>
    <property type="evidence" value="ECO:0007669"/>
    <property type="project" value="InterPro"/>
</dbReference>
<feature type="domain" description="Restriction endonuclease type IV Mrr" evidence="1">
    <location>
        <begin position="43"/>
        <end position="126"/>
    </location>
</feature>
<dbReference type="InterPro" id="IPR011335">
    <property type="entry name" value="Restrct_endonuc-II-like"/>
</dbReference>
<organism evidence="2 3">
    <name type="scientific">Chitinophaga niabensis</name>
    <dbReference type="NCBI Taxonomy" id="536979"/>
    <lineage>
        <taxon>Bacteria</taxon>
        <taxon>Pseudomonadati</taxon>
        <taxon>Bacteroidota</taxon>
        <taxon>Chitinophagia</taxon>
        <taxon>Chitinophagales</taxon>
        <taxon>Chitinophagaceae</taxon>
        <taxon>Chitinophaga</taxon>
    </lineage>
</organism>
<protein>
    <submittedName>
        <fullName evidence="2">Restriction endonuclease</fullName>
    </submittedName>
</protein>
<dbReference type="GO" id="GO:0004519">
    <property type="term" value="F:endonuclease activity"/>
    <property type="evidence" value="ECO:0007669"/>
    <property type="project" value="UniProtKB-KW"/>
</dbReference>
<proteinExistence type="predicted"/>
<dbReference type="RefSeq" id="WP_074242665.1">
    <property type="nucleotide sequence ID" value="NZ_FSRA01000002.1"/>
</dbReference>
<evidence type="ECO:0000259" key="1">
    <source>
        <dbReference type="Pfam" id="PF04471"/>
    </source>
</evidence>
<sequence>MSTSHEKGLSLENALQRLQESVISKLYDCNKAKIIVEPRKILITPEGNKEEIDLYVEIEHSEIHKTILIFECKNWDSKSVDKDIVTVFADKIDLCGAQDGYVIAKSFTSGAYAKANAYPRVKLLVATEDLEAVKKVAEIDISYTKAIPTLLKVDVSGFMNEDGVFVDPSMEIPPDVTIIQHGVESSFKEYFDKRFDFENFIRDSIKHVQDIGDQKAFYEVSKNEQWDFEDNCIKFRGELFHSMKLKVGMQVYFCRAKFNYAFDIEKNGQYCQQEFEDENGRSVVVDIIRH</sequence>
<dbReference type="InterPro" id="IPR007560">
    <property type="entry name" value="Restrct_endonuc_IV_Mrr"/>
</dbReference>
<dbReference type="AlphaFoldDB" id="A0A1N6KAI8"/>
<dbReference type="SUPFAM" id="SSF52980">
    <property type="entry name" value="Restriction endonuclease-like"/>
    <property type="match status" value="1"/>
</dbReference>
<dbReference type="Pfam" id="PF04471">
    <property type="entry name" value="Mrr_cat"/>
    <property type="match status" value="1"/>
</dbReference>
<dbReference type="EMBL" id="FSRA01000002">
    <property type="protein sequence ID" value="SIO53570.1"/>
    <property type="molecule type" value="Genomic_DNA"/>
</dbReference>
<keyword evidence="2" id="KW-0255">Endonuclease</keyword>
<accession>A0A1N6KAI8</accession>
<keyword evidence="3" id="KW-1185">Reference proteome</keyword>
<dbReference type="GO" id="GO:0009307">
    <property type="term" value="P:DNA restriction-modification system"/>
    <property type="evidence" value="ECO:0007669"/>
    <property type="project" value="InterPro"/>
</dbReference>
<gene>
    <name evidence="2" type="ORF">SAMN04488055_5439</name>
</gene>
<evidence type="ECO:0000313" key="3">
    <source>
        <dbReference type="Proteomes" id="UP000185003"/>
    </source>
</evidence>
<keyword evidence="2" id="KW-0540">Nuclease</keyword>
<keyword evidence="2" id="KW-0378">Hydrolase</keyword>
<dbReference type="Proteomes" id="UP000185003">
    <property type="component" value="Unassembled WGS sequence"/>
</dbReference>
<evidence type="ECO:0000313" key="2">
    <source>
        <dbReference type="EMBL" id="SIO53570.1"/>
    </source>
</evidence>